<dbReference type="EMBL" id="MARB01000019">
    <property type="protein sequence ID" value="ODJ86678.1"/>
    <property type="molecule type" value="Genomic_DNA"/>
</dbReference>
<organism evidence="2 3">
    <name type="scientific">Candidatus Thiodiazotropha endolucinida</name>
    <dbReference type="NCBI Taxonomy" id="1655433"/>
    <lineage>
        <taxon>Bacteria</taxon>
        <taxon>Pseudomonadati</taxon>
        <taxon>Pseudomonadota</taxon>
        <taxon>Gammaproteobacteria</taxon>
        <taxon>Chromatiales</taxon>
        <taxon>Sedimenticolaceae</taxon>
        <taxon>Candidatus Thiodiazotropha</taxon>
    </lineage>
</organism>
<keyword evidence="3" id="KW-1185">Reference proteome</keyword>
<reference evidence="2 3" key="1">
    <citation type="submission" date="2016-06" db="EMBL/GenBank/DDBJ databases">
        <title>Genome sequence of endosymbiont of Candidatus Endolucinida thiodiazotropha.</title>
        <authorList>
            <person name="Poehlein A."/>
            <person name="Koenig S."/>
            <person name="Heiden S.E."/>
            <person name="Thuermer A."/>
            <person name="Voget S."/>
            <person name="Daniel R."/>
            <person name="Markert S."/>
            <person name="Gros O."/>
            <person name="Schweder T."/>
        </authorList>
    </citation>
    <scope>NUCLEOTIDE SEQUENCE [LARGE SCALE GENOMIC DNA]</scope>
    <source>
        <strain evidence="2 3">COS</strain>
    </source>
</reference>
<dbReference type="Gene3D" id="1.10.1200.10">
    <property type="entry name" value="ACP-like"/>
    <property type="match status" value="1"/>
</dbReference>
<dbReference type="RefSeq" id="WP_069126828.1">
    <property type="nucleotide sequence ID" value="NZ_MARB01000019.1"/>
</dbReference>
<dbReference type="PROSITE" id="PS50075">
    <property type="entry name" value="CARRIER"/>
    <property type="match status" value="1"/>
</dbReference>
<dbReference type="AlphaFoldDB" id="A0A7Z0VJE9"/>
<comment type="caution">
    <text evidence="2">The sequence shown here is derived from an EMBL/GenBank/DDBJ whole genome shotgun (WGS) entry which is preliminary data.</text>
</comment>
<feature type="domain" description="Carrier" evidence="1">
    <location>
        <begin position="4"/>
        <end position="88"/>
    </location>
</feature>
<dbReference type="InterPro" id="IPR009081">
    <property type="entry name" value="PP-bd_ACP"/>
</dbReference>
<dbReference type="SUPFAM" id="SSF47336">
    <property type="entry name" value="ACP-like"/>
    <property type="match status" value="1"/>
</dbReference>
<accession>A0A7Z0VJE9</accession>
<name>A0A7Z0VJE9_9GAMM</name>
<gene>
    <name evidence="2" type="ORF">CODIS_31620</name>
</gene>
<protein>
    <recommendedName>
        <fullName evidence="1">Carrier domain-containing protein</fullName>
    </recommendedName>
</protein>
<dbReference type="InterPro" id="IPR036736">
    <property type="entry name" value="ACP-like_sf"/>
</dbReference>
<sequence>MPKLDIEQIVIACIQENMELSCEEVPTITMNTNPANDLCGFDSLRTLEVLIGIEERLECELPPDKVFSGMKYEDMTISSLVTSIQKIKQESMS</sequence>
<dbReference type="Proteomes" id="UP000094769">
    <property type="component" value="Unassembled WGS sequence"/>
</dbReference>
<evidence type="ECO:0000259" key="1">
    <source>
        <dbReference type="PROSITE" id="PS50075"/>
    </source>
</evidence>
<evidence type="ECO:0000313" key="2">
    <source>
        <dbReference type="EMBL" id="ODJ86678.1"/>
    </source>
</evidence>
<dbReference type="OrthoDB" id="7065196at2"/>
<proteinExistence type="predicted"/>
<evidence type="ECO:0000313" key="3">
    <source>
        <dbReference type="Proteomes" id="UP000094769"/>
    </source>
</evidence>
<dbReference type="Pfam" id="PF00550">
    <property type="entry name" value="PP-binding"/>
    <property type="match status" value="1"/>
</dbReference>